<dbReference type="InterPro" id="IPR012312">
    <property type="entry name" value="Hemerythrin-like"/>
</dbReference>
<sequence length="284" mass="32999">MMKTLRAEHRHIATVMQLFSEQLQAIEAGDSVDPHVVFEIMEYMATWPDRYHHPREDLIYSRVAELDEKTADEVDTLQRDHDQTAERGRKLLKDIESWREGDVSGSTIVKRGREYISHTYEHMNIEEKVVFPHIESVLTLEDWRELAEDDELRAISLPVFGPRVQREFRSMARRLRRSVRRGVEHGAVVEWVGIEALMESIEVLSLAYDSARSAAQEHWEKALTESKELFRESPVSAPLRCSLNNLKVGYKLLGDVAKISREVFDDLEQVNEERKGRIGLFSRD</sequence>
<dbReference type="AlphaFoldDB" id="A0A2N5X460"/>
<evidence type="ECO:0000313" key="3">
    <source>
        <dbReference type="Proteomes" id="UP000235005"/>
    </source>
</evidence>
<organism evidence="2 3">
    <name type="scientific">Pseudohalioglobus lutimaris</name>
    <dbReference type="NCBI Taxonomy" id="1737061"/>
    <lineage>
        <taxon>Bacteria</taxon>
        <taxon>Pseudomonadati</taxon>
        <taxon>Pseudomonadota</taxon>
        <taxon>Gammaproteobacteria</taxon>
        <taxon>Cellvibrionales</taxon>
        <taxon>Halieaceae</taxon>
        <taxon>Pseudohalioglobus</taxon>
    </lineage>
</organism>
<dbReference type="OrthoDB" id="7349010at2"/>
<dbReference type="EMBL" id="PKUS01000008">
    <property type="protein sequence ID" value="PLW69278.1"/>
    <property type="molecule type" value="Genomic_DNA"/>
</dbReference>
<gene>
    <name evidence="2" type="ORF">C0039_08465</name>
</gene>
<proteinExistence type="predicted"/>
<evidence type="ECO:0000313" key="2">
    <source>
        <dbReference type="EMBL" id="PLW69278.1"/>
    </source>
</evidence>
<feature type="domain" description="Hemerythrin-like" evidence="1">
    <location>
        <begin position="3"/>
        <end position="133"/>
    </location>
</feature>
<dbReference type="PANTHER" id="PTHR39966:SF1">
    <property type="entry name" value="HEMERYTHRIN-LIKE DOMAIN-CONTAINING PROTEIN"/>
    <property type="match status" value="1"/>
</dbReference>
<keyword evidence="3" id="KW-1185">Reference proteome</keyword>
<reference evidence="2 3" key="1">
    <citation type="submission" date="2018-01" db="EMBL/GenBank/DDBJ databases">
        <title>The draft genome sequence of Halioglobus lutimaris HF004.</title>
        <authorList>
            <person name="Du Z.-J."/>
            <person name="Shi M.-J."/>
        </authorList>
    </citation>
    <scope>NUCLEOTIDE SEQUENCE [LARGE SCALE GENOMIC DNA]</scope>
    <source>
        <strain evidence="2 3">HF004</strain>
    </source>
</reference>
<name>A0A2N5X460_9GAMM</name>
<dbReference type="Pfam" id="PF01814">
    <property type="entry name" value="Hemerythrin"/>
    <property type="match status" value="1"/>
</dbReference>
<evidence type="ECO:0000259" key="1">
    <source>
        <dbReference type="Pfam" id="PF01814"/>
    </source>
</evidence>
<dbReference type="Gene3D" id="1.20.120.520">
    <property type="entry name" value="nmb1532 protein domain like"/>
    <property type="match status" value="1"/>
</dbReference>
<dbReference type="Proteomes" id="UP000235005">
    <property type="component" value="Unassembled WGS sequence"/>
</dbReference>
<dbReference type="PANTHER" id="PTHR39966">
    <property type="entry name" value="BLL2471 PROTEIN-RELATED"/>
    <property type="match status" value="1"/>
</dbReference>
<comment type="caution">
    <text evidence="2">The sequence shown here is derived from an EMBL/GenBank/DDBJ whole genome shotgun (WGS) entry which is preliminary data.</text>
</comment>
<accession>A0A2N5X460</accession>
<protein>
    <submittedName>
        <fullName evidence="2">Cation-binding protein</fullName>
    </submittedName>
</protein>
<dbReference type="GO" id="GO:0005886">
    <property type="term" value="C:plasma membrane"/>
    <property type="evidence" value="ECO:0007669"/>
    <property type="project" value="TreeGrafter"/>
</dbReference>